<accession>O58920</accession>
<dbReference type="Proteomes" id="UP000000752">
    <property type="component" value="Chromosome"/>
</dbReference>
<dbReference type="KEGG" id="pho:PH1176"/>
<dbReference type="PIR" id="B71060">
    <property type="entry name" value="B71060"/>
</dbReference>
<protein>
    <submittedName>
        <fullName evidence="1">Uncharacterized protein</fullName>
    </submittedName>
</protein>
<reference evidence="1 2" key="1">
    <citation type="journal article" date="1998" name="DNA Res.">
        <title>Complete sequence and gene organization of the genome of a hyper-thermophilic archaebacterium, Pyrococcus horikoshii OT3.</title>
        <authorList>
            <person name="Kawarabayasi Y."/>
            <person name="Sawada M."/>
            <person name="Horikawa H."/>
            <person name="Haikawa Y."/>
            <person name="Hino Y."/>
            <person name="Yamamoto S."/>
            <person name="Sekine M."/>
            <person name="Baba S."/>
            <person name="Kosugi H."/>
            <person name="Hosoyama A."/>
            <person name="Nagai Y."/>
            <person name="Sakai M."/>
            <person name="Ogura K."/>
            <person name="Otuka R."/>
            <person name="Nakazawa H."/>
            <person name="Takamiya M."/>
            <person name="Ohfuku Y."/>
            <person name="Funahashi T."/>
            <person name="Tanaka T."/>
            <person name="Kudoh Y."/>
            <person name="Yamazaki J."/>
            <person name="Kushida N."/>
            <person name="Oguchi A."/>
            <person name="Aoki K."/>
            <person name="Nakamura Y."/>
            <person name="Robb T.F."/>
            <person name="Horikoshi K."/>
            <person name="Masuchi Y."/>
            <person name="Shizuya H."/>
            <person name="Kikuchi H."/>
        </authorList>
    </citation>
    <scope>NUCLEOTIDE SEQUENCE [LARGE SCALE GENOMIC DNA]</scope>
    <source>
        <strain evidence="2">ATCC 700860 / DSM 12428 / JCM 9974 / NBRC 100139 / OT-3</strain>
    </source>
</reference>
<organism evidence="1 2">
    <name type="scientific">Pyrococcus horikoshii (strain ATCC 700860 / DSM 12428 / JCM 9974 / NBRC 100139 / OT-3)</name>
    <dbReference type="NCBI Taxonomy" id="70601"/>
    <lineage>
        <taxon>Archaea</taxon>
        <taxon>Methanobacteriati</taxon>
        <taxon>Methanobacteriota</taxon>
        <taxon>Thermococci</taxon>
        <taxon>Thermococcales</taxon>
        <taxon>Thermococcaceae</taxon>
        <taxon>Pyrococcus</taxon>
    </lineage>
</organism>
<dbReference type="EMBL" id="BA000001">
    <property type="protein sequence ID" value="BAA30276.1"/>
    <property type="molecule type" value="Genomic_DNA"/>
</dbReference>
<dbReference type="EnsemblBacteria" id="BAA30276">
    <property type="protein sequence ID" value="BAA30276"/>
    <property type="gene ID" value="BAA30276"/>
</dbReference>
<dbReference type="eggNOG" id="arCOG11301">
    <property type="taxonomic scope" value="Archaea"/>
</dbReference>
<proteinExistence type="predicted"/>
<sequence>MLFFALTRLKLKISSPGRRGSFTKSGVWRFRLFLGVLGMNESEFWRFVAQERAKLREEEGVRSVLEFLEKELEEARAWKEHYFRNQELDEYWYWDGYVGGLLTAIGLLKKFLEGRG</sequence>
<gene>
    <name evidence="1" type="ordered locus">PH1176</name>
</gene>
<evidence type="ECO:0000313" key="2">
    <source>
        <dbReference type="Proteomes" id="UP000000752"/>
    </source>
</evidence>
<dbReference type="STRING" id="70601.gene:9378138"/>
<evidence type="ECO:0000313" key="1">
    <source>
        <dbReference type="EMBL" id="BAA30276.1"/>
    </source>
</evidence>
<keyword evidence="2" id="KW-1185">Reference proteome</keyword>
<name>O58920_PYRHO</name>
<dbReference type="AlphaFoldDB" id="O58920"/>